<accession>A0A699Q5J5</accession>
<proteinExistence type="predicted"/>
<sequence>VGTPSTYSGNLYCQWELSPGSGNALCILFSTAIEKGTSLNWLFDINSLTKSMNYVPVVVAALFESSSNNAQDACNADAPESSGNPNPTATTTNPLADQMETLTVETPIHTVSSPVPTACFEDSPKPLSTTRIISKRVTSQDVTPSLDNISTLANRFDDILRVTTSTVDTHGEEADVSNMETTITASPTPTLKIHKDHPKNQIIGPMDTPIQTRNKSKEMEELCFIDTIHQKTNPALLQFCLFSCFLSQVESKKIFDAL</sequence>
<gene>
    <name evidence="2" type="ORF">Tci_835783</name>
</gene>
<organism evidence="2">
    <name type="scientific">Tanacetum cinerariifolium</name>
    <name type="common">Dalmatian daisy</name>
    <name type="synonym">Chrysanthemum cinerariifolium</name>
    <dbReference type="NCBI Taxonomy" id="118510"/>
    <lineage>
        <taxon>Eukaryota</taxon>
        <taxon>Viridiplantae</taxon>
        <taxon>Streptophyta</taxon>
        <taxon>Embryophyta</taxon>
        <taxon>Tracheophyta</taxon>
        <taxon>Spermatophyta</taxon>
        <taxon>Magnoliopsida</taxon>
        <taxon>eudicotyledons</taxon>
        <taxon>Gunneridae</taxon>
        <taxon>Pentapetalae</taxon>
        <taxon>asterids</taxon>
        <taxon>campanulids</taxon>
        <taxon>Asterales</taxon>
        <taxon>Asteraceae</taxon>
        <taxon>Asteroideae</taxon>
        <taxon>Anthemideae</taxon>
        <taxon>Anthemidinae</taxon>
        <taxon>Tanacetum</taxon>
    </lineage>
</organism>
<feature type="region of interest" description="Disordered" evidence="1">
    <location>
        <begin position="70"/>
        <end position="93"/>
    </location>
</feature>
<evidence type="ECO:0000313" key="2">
    <source>
        <dbReference type="EMBL" id="GFC63813.1"/>
    </source>
</evidence>
<comment type="caution">
    <text evidence="2">The sequence shown here is derived from an EMBL/GenBank/DDBJ whole genome shotgun (WGS) entry which is preliminary data.</text>
</comment>
<dbReference type="EMBL" id="BKCJ010999658">
    <property type="protein sequence ID" value="GFC63813.1"/>
    <property type="molecule type" value="Genomic_DNA"/>
</dbReference>
<dbReference type="AlphaFoldDB" id="A0A699Q5J5"/>
<feature type="compositionally biased region" description="Low complexity" evidence="1">
    <location>
        <begin position="84"/>
        <end position="93"/>
    </location>
</feature>
<reference evidence="2" key="1">
    <citation type="journal article" date="2019" name="Sci. Rep.">
        <title>Draft genome of Tanacetum cinerariifolium, the natural source of mosquito coil.</title>
        <authorList>
            <person name="Yamashiro T."/>
            <person name="Shiraishi A."/>
            <person name="Satake H."/>
            <person name="Nakayama K."/>
        </authorList>
    </citation>
    <scope>NUCLEOTIDE SEQUENCE</scope>
</reference>
<evidence type="ECO:0000256" key="1">
    <source>
        <dbReference type="SAM" id="MobiDB-lite"/>
    </source>
</evidence>
<name>A0A699Q5J5_TANCI</name>
<feature type="non-terminal residue" evidence="2">
    <location>
        <position position="1"/>
    </location>
</feature>
<protein>
    <submittedName>
        <fullName evidence="2">Uncharacterized protein</fullName>
    </submittedName>
</protein>